<dbReference type="GO" id="GO:0006370">
    <property type="term" value="P:7-methylguanosine mRNA capping"/>
    <property type="evidence" value="ECO:0007669"/>
    <property type="project" value="TreeGrafter"/>
</dbReference>
<accession>L1J6K0</accession>
<dbReference type="AlphaFoldDB" id="L1J6K0"/>
<dbReference type="InterPro" id="IPR025807">
    <property type="entry name" value="Adrift-typ_MeTrfase"/>
</dbReference>
<evidence type="ECO:0000256" key="6">
    <source>
        <dbReference type="ARBA" id="ARBA00049477"/>
    </source>
</evidence>
<dbReference type="GO" id="GO:0005737">
    <property type="term" value="C:cytoplasm"/>
    <property type="evidence" value="ECO:0007669"/>
    <property type="project" value="TreeGrafter"/>
</dbReference>
<sequence length="216" mass="23727">MYEILSAFQLINLQCTKKFISLHLCEARGAFVSATNHYFMGLRKQSEENIEWDWVACTLNPHFEGNDQRHLTGDDALITETVVHWYFGADNTGDMRLRPNIEGAWEKMKSKGPVMLVTADGCMGGAASGQACAMDAQLQFCQVVTAMGALSKGGNLVMRMASLCDHASLCLVYLVSCVFARTSVCKPTTSASTSSETFLVCEHFEGIAEDYLQALL</sequence>
<dbReference type="KEGG" id="gtt:GUITHDRAFT_72655"/>
<dbReference type="GO" id="GO:0004483">
    <property type="term" value="F:methyltransferase cap1 activity"/>
    <property type="evidence" value="ECO:0007669"/>
    <property type="project" value="TreeGrafter"/>
</dbReference>
<dbReference type="Pfam" id="PF01728">
    <property type="entry name" value="FtsJ"/>
    <property type="match status" value="1"/>
</dbReference>
<dbReference type="PANTHER" id="PTHR16121:SF2">
    <property type="entry name" value="CAP-SPECIFIC MRNA (NUCLEOSIDE-2'-O-)-METHYLTRANSFERASE 2"/>
    <property type="match status" value="1"/>
</dbReference>
<evidence type="ECO:0000259" key="7">
    <source>
        <dbReference type="PROSITE" id="PS51614"/>
    </source>
</evidence>
<dbReference type="InterPro" id="IPR002877">
    <property type="entry name" value="RNA_MeTrfase_FtsJ_dom"/>
</dbReference>
<dbReference type="eggNOG" id="KOG3674">
    <property type="taxonomic scope" value="Eukaryota"/>
</dbReference>
<dbReference type="EC" id="2.1.1.296" evidence="1"/>
<reference evidence="10" key="2">
    <citation type="submission" date="2012-11" db="EMBL/GenBank/DDBJ databases">
        <authorList>
            <person name="Kuo A."/>
            <person name="Curtis B.A."/>
            <person name="Tanifuji G."/>
            <person name="Burki F."/>
            <person name="Gruber A."/>
            <person name="Irimia M."/>
            <person name="Maruyama S."/>
            <person name="Arias M.C."/>
            <person name="Ball S.G."/>
            <person name="Gile G.H."/>
            <person name="Hirakawa Y."/>
            <person name="Hopkins J.F."/>
            <person name="Rensing S.A."/>
            <person name="Schmutz J."/>
            <person name="Symeonidi A."/>
            <person name="Elias M."/>
            <person name="Eveleigh R.J."/>
            <person name="Herman E.K."/>
            <person name="Klute M.J."/>
            <person name="Nakayama T."/>
            <person name="Obornik M."/>
            <person name="Reyes-Prieto A."/>
            <person name="Armbrust E.V."/>
            <person name="Aves S.J."/>
            <person name="Beiko R.G."/>
            <person name="Coutinho P."/>
            <person name="Dacks J.B."/>
            <person name="Durnford D.G."/>
            <person name="Fast N.M."/>
            <person name="Green B.R."/>
            <person name="Grisdale C."/>
            <person name="Hempe F."/>
            <person name="Henrissat B."/>
            <person name="Hoppner M.P."/>
            <person name="Ishida K.-I."/>
            <person name="Kim E."/>
            <person name="Koreny L."/>
            <person name="Kroth P.G."/>
            <person name="Liu Y."/>
            <person name="Malik S.-B."/>
            <person name="Maier U.G."/>
            <person name="McRose D."/>
            <person name="Mock T."/>
            <person name="Neilson J.A."/>
            <person name="Onodera N.T."/>
            <person name="Poole A.M."/>
            <person name="Pritham E.J."/>
            <person name="Richards T.A."/>
            <person name="Rocap G."/>
            <person name="Roy S.W."/>
            <person name="Sarai C."/>
            <person name="Schaack S."/>
            <person name="Shirato S."/>
            <person name="Slamovits C.H."/>
            <person name="Spencer D.F."/>
            <person name="Suzuki S."/>
            <person name="Worden A.Z."/>
            <person name="Zauner S."/>
            <person name="Barry K."/>
            <person name="Bell C."/>
            <person name="Bharti A.K."/>
            <person name="Crow J.A."/>
            <person name="Grimwood J."/>
            <person name="Kramer R."/>
            <person name="Lindquist E."/>
            <person name="Lucas S."/>
            <person name="Salamov A."/>
            <person name="McFadden G.I."/>
            <person name="Lane C.E."/>
            <person name="Keeling P.J."/>
            <person name="Gray M.W."/>
            <person name="Grigoriev I.V."/>
            <person name="Archibald J.M."/>
        </authorList>
    </citation>
    <scope>NUCLEOTIDE SEQUENCE</scope>
    <source>
        <strain evidence="10">CCMP2712</strain>
    </source>
</reference>
<keyword evidence="10" id="KW-1185">Reference proteome</keyword>
<evidence type="ECO:0000313" key="8">
    <source>
        <dbReference type="EMBL" id="EKX43947.1"/>
    </source>
</evidence>
<evidence type="ECO:0000256" key="3">
    <source>
        <dbReference type="ARBA" id="ARBA00022603"/>
    </source>
</evidence>
<evidence type="ECO:0000256" key="2">
    <source>
        <dbReference type="ARBA" id="ARBA00021134"/>
    </source>
</evidence>
<dbReference type="HOGENOM" id="CLU_1285952_0_0_1"/>
<reference evidence="8 10" key="1">
    <citation type="journal article" date="2012" name="Nature">
        <title>Algal genomes reveal evolutionary mosaicism and the fate of nucleomorphs.</title>
        <authorList>
            <consortium name="DOE Joint Genome Institute"/>
            <person name="Curtis B.A."/>
            <person name="Tanifuji G."/>
            <person name="Burki F."/>
            <person name="Gruber A."/>
            <person name="Irimia M."/>
            <person name="Maruyama S."/>
            <person name="Arias M.C."/>
            <person name="Ball S.G."/>
            <person name="Gile G.H."/>
            <person name="Hirakawa Y."/>
            <person name="Hopkins J.F."/>
            <person name="Kuo A."/>
            <person name="Rensing S.A."/>
            <person name="Schmutz J."/>
            <person name="Symeonidi A."/>
            <person name="Elias M."/>
            <person name="Eveleigh R.J."/>
            <person name="Herman E.K."/>
            <person name="Klute M.J."/>
            <person name="Nakayama T."/>
            <person name="Obornik M."/>
            <person name="Reyes-Prieto A."/>
            <person name="Armbrust E.V."/>
            <person name="Aves S.J."/>
            <person name="Beiko R.G."/>
            <person name="Coutinho P."/>
            <person name="Dacks J.B."/>
            <person name="Durnford D.G."/>
            <person name="Fast N.M."/>
            <person name="Green B.R."/>
            <person name="Grisdale C.J."/>
            <person name="Hempel F."/>
            <person name="Henrissat B."/>
            <person name="Hoppner M.P."/>
            <person name="Ishida K."/>
            <person name="Kim E."/>
            <person name="Koreny L."/>
            <person name="Kroth P.G."/>
            <person name="Liu Y."/>
            <person name="Malik S.B."/>
            <person name="Maier U.G."/>
            <person name="McRose D."/>
            <person name="Mock T."/>
            <person name="Neilson J.A."/>
            <person name="Onodera N.T."/>
            <person name="Poole A.M."/>
            <person name="Pritham E.J."/>
            <person name="Richards T.A."/>
            <person name="Rocap G."/>
            <person name="Roy S.W."/>
            <person name="Sarai C."/>
            <person name="Schaack S."/>
            <person name="Shirato S."/>
            <person name="Slamovits C.H."/>
            <person name="Spencer D.F."/>
            <person name="Suzuki S."/>
            <person name="Worden A.Z."/>
            <person name="Zauner S."/>
            <person name="Barry K."/>
            <person name="Bell C."/>
            <person name="Bharti A.K."/>
            <person name="Crow J.A."/>
            <person name="Grimwood J."/>
            <person name="Kramer R."/>
            <person name="Lindquist E."/>
            <person name="Lucas S."/>
            <person name="Salamov A."/>
            <person name="McFadden G.I."/>
            <person name="Lane C.E."/>
            <person name="Keeling P.J."/>
            <person name="Gray M.W."/>
            <person name="Grigoriev I.V."/>
            <person name="Archibald J.M."/>
        </authorList>
    </citation>
    <scope>NUCLEOTIDE SEQUENCE</scope>
    <source>
        <strain evidence="8 10">CCMP2712</strain>
    </source>
</reference>
<dbReference type="GO" id="GO:0005634">
    <property type="term" value="C:nucleus"/>
    <property type="evidence" value="ECO:0007669"/>
    <property type="project" value="TreeGrafter"/>
</dbReference>
<dbReference type="EMBL" id="JH993007">
    <property type="protein sequence ID" value="EKX43947.1"/>
    <property type="molecule type" value="Genomic_DNA"/>
</dbReference>
<dbReference type="RefSeq" id="XP_005830927.1">
    <property type="nucleotide sequence ID" value="XM_005830870.1"/>
</dbReference>
<evidence type="ECO:0000256" key="1">
    <source>
        <dbReference type="ARBA" id="ARBA00012770"/>
    </source>
</evidence>
<protein>
    <recommendedName>
        <fullName evidence="2">Cap-specific mRNA (nucleoside-2'-O-)-methyltransferase 2</fullName>
        <ecNumber evidence="1">2.1.1.296</ecNumber>
    </recommendedName>
</protein>
<reference evidence="9" key="3">
    <citation type="submission" date="2016-03" db="UniProtKB">
        <authorList>
            <consortium name="EnsemblProtists"/>
        </authorList>
    </citation>
    <scope>IDENTIFICATION</scope>
</reference>
<gene>
    <name evidence="8" type="ORF">GUITHDRAFT_72655</name>
</gene>
<keyword evidence="3" id="KW-0489">Methyltransferase</keyword>
<dbReference type="InterPro" id="IPR050851">
    <property type="entry name" value="mRNA_Cap_2O-Ribose_MeTrfase"/>
</dbReference>
<evidence type="ECO:0000256" key="5">
    <source>
        <dbReference type="ARBA" id="ARBA00022691"/>
    </source>
</evidence>
<evidence type="ECO:0000256" key="4">
    <source>
        <dbReference type="ARBA" id="ARBA00022679"/>
    </source>
</evidence>
<evidence type="ECO:0000313" key="10">
    <source>
        <dbReference type="Proteomes" id="UP000011087"/>
    </source>
</evidence>
<organism evidence="8">
    <name type="scientific">Guillardia theta (strain CCMP2712)</name>
    <name type="common">Cryptophyte</name>
    <dbReference type="NCBI Taxonomy" id="905079"/>
    <lineage>
        <taxon>Eukaryota</taxon>
        <taxon>Cryptophyceae</taxon>
        <taxon>Pyrenomonadales</taxon>
        <taxon>Geminigeraceae</taxon>
        <taxon>Guillardia</taxon>
    </lineage>
</organism>
<dbReference type="GO" id="GO:0120550">
    <property type="term" value="F:methyltransferase cap2 activity"/>
    <property type="evidence" value="ECO:0007669"/>
    <property type="project" value="UniProtKB-EC"/>
</dbReference>
<keyword evidence="5" id="KW-0949">S-adenosyl-L-methionine</keyword>
<keyword evidence="4" id="KW-0808">Transferase</keyword>
<dbReference type="Gene3D" id="3.40.50.12760">
    <property type="match status" value="1"/>
</dbReference>
<dbReference type="PROSITE" id="PS51614">
    <property type="entry name" value="SAM_MT_ADRIFT"/>
    <property type="match status" value="1"/>
</dbReference>
<feature type="non-terminal residue" evidence="8">
    <location>
        <position position="1"/>
    </location>
</feature>
<dbReference type="OrthoDB" id="429597at2759"/>
<proteinExistence type="predicted"/>
<dbReference type="PANTHER" id="PTHR16121">
    <property type="entry name" value="CAP-SPECIFIC MRNA (NUCLEOSIDE-2'-O-)-METHYLTRANSFERASE 1-RELATED"/>
    <property type="match status" value="1"/>
</dbReference>
<dbReference type="Proteomes" id="UP000011087">
    <property type="component" value="Unassembled WGS sequence"/>
</dbReference>
<dbReference type="GeneID" id="17300717"/>
<dbReference type="EnsemblProtists" id="EKX43947">
    <property type="protein sequence ID" value="EKX43947"/>
    <property type="gene ID" value="GUITHDRAFT_72655"/>
</dbReference>
<dbReference type="PaxDb" id="55529-EKX43947"/>
<dbReference type="OMA" id="WICDTIE"/>
<evidence type="ECO:0000313" key="9">
    <source>
        <dbReference type="EnsemblProtists" id="EKX43947"/>
    </source>
</evidence>
<name>L1J6K0_GUITC</name>
<feature type="domain" description="Adrift-type SAM-dependent 2'-O-MTase" evidence="7">
    <location>
        <begin position="1"/>
        <end position="206"/>
    </location>
</feature>
<comment type="catalytic activity">
    <reaction evidence="6">
        <text>a 5'-end (N(7)-methyl 5'-triphosphoguanosine)-(2'-O-methyl-ribonucleoside)-(ribonucleotide) in mRNA + S-adenosyl-L-methionine = a 5'-end (N(7)-methyl 5'-triphosphoguanosine)-(2'-O-methyl-ribonucleoside)-(2'-O-methyl-ribonucleotide) in mRNA + S-adenosyl-L-homocysteine + H(+)</text>
        <dbReference type="Rhea" id="RHEA:67024"/>
        <dbReference type="Rhea" id="RHEA-COMP:17169"/>
        <dbReference type="Rhea" id="RHEA-COMP:17170"/>
        <dbReference type="ChEBI" id="CHEBI:15378"/>
        <dbReference type="ChEBI" id="CHEBI:57856"/>
        <dbReference type="ChEBI" id="CHEBI:59789"/>
        <dbReference type="ChEBI" id="CHEBI:167612"/>
        <dbReference type="ChEBI" id="CHEBI:167614"/>
        <dbReference type="EC" id="2.1.1.296"/>
    </reaction>
</comment>
<dbReference type="GO" id="GO:0032259">
    <property type="term" value="P:methylation"/>
    <property type="evidence" value="ECO:0007669"/>
    <property type="project" value="UniProtKB-KW"/>
</dbReference>